<organism evidence="2 3">
    <name type="scientific">Chlamydomonas eustigma</name>
    <dbReference type="NCBI Taxonomy" id="1157962"/>
    <lineage>
        <taxon>Eukaryota</taxon>
        <taxon>Viridiplantae</taxon>
        <taxon>Chlorophyta</taxon>
        <taxon>core chlorophytes</taxon>
        <taxon>Chlorophyceae</taxon>
        <taxon>CS clade</taxon>
        <taxon>Chlamydomonadales</taxon>
        <taxon>Chlamydomonadaceae</taxon>
        <taxon>Chlamydomonas</taxon>
    </lineage>
</organism>
<accession>A0A250XCU3</accession>
<evidence type="ECO:0000313" key="3">
    <source>
        <dbReference type="Proteomes" id="UP000232323"/>
    </source>
</evidence>
<protein>
    <submittedName>
        <fullName evidence="2">Uncharacterized protein</fullName>
    </submittedName>
</protein>
<gene>
    <name evidence="2" type="ORF">CEUSTIGMA_g8343.t1</name>
</gene>
<keyword evidence="3" id="KW-1185">Reference proteome</keyword>
<dbReference type="EMBL" id="BEGY01000058">
    <property type="protein sequence ID" value="GAX80908.1"/>
    <property type="molecule type" value="Genomic_DNA"/>
</dbReference>
<keyword evidence="1" id="KW-0175">Coiled coil</keyword>
<feature type="coiled-coil region" evidence="1">
    <location>
        <begin position="48"/>
        <end position="93"/>
    </location>
</feature>
<dbReference type="AlphaFoldDB" id="A0A250XCU3"/>
<reference evidence="2 3" key="1">
    <citation type="submission" date="2017-08" db="EMBL/GenBank/DDBJ databases">
        <title>Acidophilic green algal genome provides insights into adaptation to an acidic environment.</title>
        <authorList>
            <person name="Hirooka S."/>
            <person name="Hirose Y."/>
            <person name="Kanesaki Y."/>
            <person name="Higuchi S."/>
            <person name="Fujiwara T."/>
            <person name="Onuma R."/>
            <person name="Era A."/>
            <person name="Ohbayashi R."/>
            <person name="Uzuka A."/>
            <person name="Nozaki H."/>
            <person name="Yoshikawa H."/>
            <person name="Miyagishima S.Y."/>
        </authorList>
    </citation>
    <scope>NUCLEOTIDE SEQUENCE [LARGE SCALE GENOMIC DNA]</scope>
    <source>
        <strain evidence="2 3">NIES-2499</strain>
    </source>
</reference>
<dbReference type="Proteomes" id="UP000232323">
    <property type="component" value="Unassembled WGS sequence"/>
</dbReference>
<sequence>MRPDALRTSGICPSSTQTMLAQASAFEHPNFLCTTSTTLEICMDALFNWELRAEMELAREEASKTKNQASEITKRMNEQREQWQDQLRVAAKDLLYPKAQQIVRS</sequence>
<evidence type="ECO:0000313" key="2">
    <source>
        <dbReference type="EMBL" id="GAX80908.1"/>
    </source>
</evidence>
<name>A0A250XCU3_9CHLO</name>
<proteinExistence type="predicted"/>
<evidence type="ECO:0000256" key="1">
    <source>
        <dbReference type="SAM" id="Coils"/>
    </source>
</evidence>
<comment type="caution">
    <text evidence="2">The sequence shown here is derived from an EMBL/GenBank/DDBJ whole genome shotgun (WGS) entry which is preliminary data.</text>
</comment>